<comment type="caution">
    <text evidence="1">The sequence shown here is derived from an EMBL/GenBank/DDBJ whole genome shotgun (WGS) entry which is preliminary data.</text>
</comment>
<proteinExistence type="predicted"/>
<sequence>MKDYIVVHYDGNNTNLTYTDSEDDARAYLAALITTNQVDKNDTLSIVRVDDDYLVYFKRRNNTLKTVLGKNRRSSVSWSEFVFGPLQEFCSKLFKKVGNLSVVFGNR</sequence>
<evidence type="ECO:0000313" key="1">
    <source>
        <dbReference type="EMBL" id="MRS64163.1"/>
    </source>
</evidence>
<dbReference type="EMBL" id="WJXZ01000014">
    <property type="protein sequence ID" value="MRS64163.1"/>
    <property type="molecule type" value="Genomic_DNA"/>
</dbReference>
<gene>
    <name evidence="1" type="ORF">GJJ30_22890</name>
</gene>
<dbReference type="RefSeq" id="WP_154177528.1">
    <property type="nucleotide sequence ID" value="NZ_WJXZ01000014.1"/>
</dbReference>
<protein>
    <submittedName>
        <fullName evidence="1">Uncharacterized protein</fullName>
    </submittedName>
</protein>
<reference evidence="1 2" key="1">
    <citation type="journal article" date="2018" name="Antonie Van Leeuwenhoek">
        <title>Larkinella terrae sp. nov., isolated from soil on Jeju Island, South Korea.</title>
        <authorList>
            <person name="Ten L.N."/>
            <person name="Jeon J."/>
            <person name="Park S.J."/>
            <person name="Park S."/>
            <person name="Lee S.Y."/>
            <person name="Kim M.K."/>
            <person name="Jung H.Y."/>
        </authorList>
    </citation>
    <scope>NUCLEOTIDE SEQUENCE [LARGE SCALE GENOMIC DNA]</scope>
    <source>
        <strain evidence="1 2">KCTC 52001</strain>
    </source>
</reference>
<evidence type="ECO:0000313" key="2">
    <source>
        <dbReference type="Proteomes" id="UP000441754"/>
    </source>
</evidence>
<name>A0A7K0EQS1_9BACT</name>
<dbReference type="Proteomes" id="UP000441754">
    <property type="component" value="Unassembled WGS sequence"/>
</dbReference>
<keyword evidence="2" id="KW-1185">Reference proteome</keyword>
<organism evidence="1 2">
    <name type="scientific">Larkinella terrae</name>
    <dbReference type="NCBI Taxonomy" id="2025311"/>
    <lineage>
        <taxon>Bacteria</taxon>
        <taxon>Pseudomonadati</taxon>
        <taxon>Bacteroidota</taxon>
        <taxon>Cytophagia</taxon>
        <taxon>Cytophagales</taxon>
        <taxon>Spirosomataceae</taxon>
        <taxon>Larkinella</taxon>
    </lineage>
</organism>
<dbReference type="AlphaFoldDB" id="A0A7K0EQS1"/>
<accession>A0A7K0EQS1</accession>
<dbReference type="OrthoDB" id="962698at2"/>